<accession>A0ABU4XUG7</accession>
<evidence type="ECO:0000313" key="6">
    <source>
        <dbReference type="Proteomes" id="UP001287059"/>
    </source>
</evidence>
<sequence>MKFWAAIVGLFFLAAADLLQAGALAAGNNRVALVIGNSKYVYAPALPNPAGDARLMAEVLRKAGFNVIEGVDLDYAGMRDRLNKFTEASYDADTALIYYAGHGMQVNGKNYLIPIDAELTAPAHLKTRTVQMDELLAALPPDPAVGIVILDACRDNPLARTLAASLPKSRSTTAPGLAPIDVSGSEVGTGGVLIAFATDPGAVSYDGNGANSPYTMSLARHLAEPGVEIQSALTRVRGEVTAETDGRQRPWHNASLGREVFIGPQAPPPAAPAPQPSATETPAEPPGADARGWEIEQRVWDEASKRNTLAHYEAYLQQFPRGAFADLARLNIDQLKKPPISVGNTPIVANTKNDASRSATVAQSPAETANPDSDAGTELTESAIGLDRQAKIELQERLLAIGYDLDEADGDFGIKTRQAIGRWQQENRLPPTTFLTPKQYARLKLDTDDALKNYRAQRASEAEAKKQESATSQKTEKPQPVVRAKPRREQQREAANPRPTQKAGKPAQRKSGYRTCSGIDGTFEVPASQRCPLSGYAHY</sequence>
<dbReference type="InterPro" id="IPR015917">
    <property type="entry name" value="Pept_C14A"/>
</dbReference>
<dbReference type="PANTHER" id="PTHR22576">
    <property type="entry name" value="MUCOSA ASSOCIATED LYMPHOID TISSUE LYMPHOMA TRANSLOCATION PROTEIN 1/PARACASPASE"/>
    <property type="match status" value="1"/>
</dbReference>
<keyword evidence="6" id="KW-1185">Reference proteome</keyword>
<dbReference type="InterPro" id="IPR029030">
    <property type="entry name" value="Caspase-like_dom_sf"/>
</dbReference>
<feature type="compositionally biased region" description="Basic and acidic residues" evidence="2">
    <location>
        <begin position="457"/>
        <end position="468"/>
    </location>
</feature>
<feature type="signal peptide" evidence="3">
    <location>
        <begin position="1"/>
        <end position="25"/>
    </location>
</feature>
<feature type="chain" id="PRO_5046000935" evidence="3">
    <location>
        <begin position="26"/>
        <end position="539"/>
    </location>
</feature>
<feature type="compositionally biased region" description="Polar residues" evidence="2">
    <location>
        <begin position="353"/>
        <end position="371"/>
    </location>
</feature>
<evidence type="ECO:0000256" key="1">
    <source>
        <dbReference type="ARBA" id="ARBA00010134"/>
    </source>
</evidence>
<dbReference type="SMART" id="SM00115">
    <property type="entry name" value="CASc"/>
    <property type="match status" value="1"/>
</dbReference>
<dbReference type="InterPro" id="IPR036366">
    <property type="entry name" value="PGBDSf"/>
</dbReference>
<proteinExistence type="inferred from homology"/>
<feature type="region of interest" description="Disordered" evidence="2">
    <location>
        <begin position="457"/>
        <end position="539"/>
    </location>
</feature>
<feature type="compositionally biased region" description="Low complexity" evidence="2">
    <location>
        <begin position="276"/>
        <end position="288"/>
    </location>
</feature>
<evidence type="ECO:0000256" key="3">
    <source>
        <dbReference type="SAM" id="SignalP"/>
    </source>
</evidence>
<comment type="caution">
    <text evidence="5">The sequence shown here is derived from an EMBL/GenBank/DDBJ whole genome shotgun (WGS) entry which is preliminary data.</text>
</comment>
<organism evidence="5 6">
    <name type="scientific">Mesorhizobium album</name>
    <dbReference type="NCBI Taxonomy" id="3072314"/>
    <lineage>
        <taxon>Bacteria</taxon>
        <taxon>Pseudomonadati</taxon>
        <taxon>Pseudomonadota</taxon>
        <taxon>Alphaproteobacteria</taxon>
        <taxon>Hyphomicrobiales</taxon>
        <taxon>Phyllobacteriaceae</taxon>
        <taxon>Mesorhizobium</taxon>
    </lineage>
</organism>
<dbReference type="Proteomes" id="UP001287059">
    <property type="component" value="Unassembled WGS sequence"/>
</dbReference>
<name>A0ABU4XUG7_9HYPH</name>
<feature type="region of interest" description="Disordered" evidence="2">
    <location>
        <begin position="260"/>
        <end position="289"/>
    </location>
</feature>
<reference evidence="5 6" key="1">
    <citation type="submission" date="2023-08" db="EMBL/GenBank/DDBJ databases">
        <title>Implementing the SeqCode for naming new Mesorhizobium species isolated from Vachellia karroo root nodules.</title>
        <authorList>
            <person name="Van Lill M."/>
        </authorList>
    </citation>
    <scope>NUCLEOTIDE SEQUENCE [LARGE SCALE GENOMIC DNA]</scope>
    <source>
        <strain evidence="5 6">VK24D</strain>
    </source>
</reference>
<feature type="domain" description="Caspase family p20" evidence="4">
    <location>
        <begin position="28"/>
        <end position="105"/>
    </location>
</feature>
<dbReference type="RefSeq" id="WP_320286756.1">
    <property type="nucleotide sequence ID" value="NZ_JAVIIW010000006.1"/>
</dbReference>
<evidence type="ECO:0000313" key="5">
    <source>
        <dbReference type="EMBL" id="MDX8478349.1"/>
    </source>
</evidence>
<dbReference type="SUPFAM" id="SSF47090">
    <property type="entry name" value="PGBD-like"/>
    <property type="match status" value="1"/>
</dbReference>
<dbReference type="Pfam" id="PF00656">
    <property type="entry name" value="Peptidase_C14"/>
    <property type="match status" value="1"/>
</dbReference>
<dbReference type="InterPro" id="IPR002477">
    <property type="entry name" value="Peptidoglycan-bd-like"/>
</dbReference>
<gene>
    <name evidence="5" type="ORF">RFN28_07630</name>
</gene>
<dbReference type="Gene3D" id="1.10.101.10">
    <property type="entry name" value="PGBD-like superfamily/PGBD"/>
    <property type="match status" value="1"/>
</dbReference>
<dbReference type="PANTHER" id="PTHR22576:SF37">
    <property type="entry name" value="MUCOSA-ASSOCIATED LYMPHOID TISSUE LYMPHOMA TRANSLOCATION PROTEIN 1"/>
    <property type="match status" value="1"/>
</dbReference>
<dbReference type="Pfam" id="PF01471">
    <property type="entry name" value="PG_binding_1"/>
    <property type="match status" value="1"/>
</dbReference>
<dbReference type="Gene3D" id="3.40.50.1460">
    <property type="match status" value="1"/>
</dbReference>
<evidence type="ECO:0000259" key="4">
    <source>
        <dbReference type="PROSITE" id="PS50208"/>
    </source>
</evidence>
<dbReference type="PROSITE" id="PS50208">
    <property type="entry name" value="CASPASE_P20"/>
    <property type="match status" value="1"/>
</dbReference>
<feature type="compositionally biased region" description="Pro residues" evidence="2">
    <location>
        <begin position="265"/>
        <end position="275"/>
    </location>
</feature>
<keyword evidence="3" id="KW-0732">Signal</keyword>
<comment type="similarity">
    <text evidence="1">Belongs to the peptidase C14A family.</text>
</comment>
<dbReference type="InterPro" id="IPR052039">
    <property type="entry name" value="Caspase-related_regulators"/>
</dbReference>
<dbReference type="InterPro" id="IPR001309">
    <property type="entry name" value="Pept_C14_p20"/>
</dbReference>
<dbReference type="InterPro" id="IPR036365">
    <property type="entry name" value="PGBD-like_sf"/>
</dbReference>
<feature type="region of interest" description="Disordered" evidence="2">
    <location>
        <begin position="353"/>
        <end position="377"/>
    </location>
</feature>
<protein>
    <submittedName>
        <fullName evidence="5">Caspase family protein</fullName>
    </submittedName>
</protein>
<evidence type="ECO:0000256" key="2">
    <source>
        <dbReference type="SAM" id="MobiDB-lite"/>
    </source>
</evidence>
<dbReference type="EMBL" id="JAVIIW010000006">
    <property type="protein sequence ID" value="MDX8478349.1"/>
    <property type="molecule type" value="Genomic_DNA"/>
</dbReference>
<dbReference type="InterPro" id="IPR011600">
    <property type="entry name" value="Pept_C14_caspase"/>
</dbReference>
<dbReference type="SUPFAM" id="SSF52129">
    <property type="entry name" value="Caspase-like"/>
    <property type="match status" value="1"/>
</dbReference>